<dbReference type="InterPro" id="IPR000276">
    <property type="entry name" value="GPCR_Rhodpsn"/>
</dbReference>
<dbReference type="InterPro" id="IPR017452">
    <property type="entry name" value="GPCR_Rhodpsn_7TM"/>
</dbReference>
<organism evidence="11">
    <name type="scientific">Medioppia subpectinata</name>
    <dbReference type="NCBI Taxonomy" id="1979941"/>
    <lineage>
        <taxon>Eukaryota</taxon>
        <taxon>Metazoa</taxon>
        <taxon>Ecdysozoa</taxon>
        <taxon>Arthropoda</taxon>
        <taxon>Chelicerata</taxon>
        <taxon>Arachnida</taxon>
        <taxon>Acari</taxon>
        <taxon>Acariformes</taxon>
        <taxon>Sarcoptiformes</taxon>
        <taxon>Oribatida</taxon>
        <taxon>Brachypylina</taxon>
        <taxon>Oppioidea</taxon>
        <taxon>Oppiidae</taxon>
        <taxon>Medioppia</taxon>
    </lineage>
</organism>
<keyword evidence="8" id="KW-0807">Transducer</keyword>
<dbReference type="GO" id="GO:0005886">
    <property type="term" value="C:plasma membrane"/>
    <property type="evidence" value="ECO:0007669"/>
    <property type="project" value="TreeGrafter"/>
</dbReference>
<dbReference type="OrthoDB" id="10037617at2759"/>
<evidence type="ECO:0000256" key="9">
    <source>
        <dbReference type="SAM" id="Phobius"/>
    </source>
</evidence>
<comment type="similarity">
    <text evidence="2">Belongs to the G-protein coupled receptor 1 family.</text>
</comment>
<dbReference type="AlphaFoldDB" id="A0A7R9KDA5"/>
<evidence type="ECO:0000259" key="10">
    <source>
        <dbReference type="PROSITE" id="PS50262"/>
    </source>
</evidence>
<dbReference type="PANTHER" id="PTHR45695">
    <property type="entry name" value="LEUCOKININ RECEPTOR-RELATED"/>
    <property type="match status" value="1"/>
</dbReference>
<dbReference type="PANTHER" id="PTHR45695:SF9">
    <property type="entry name" value="LEUCOKININ RECEPTOR"/>
    <property type="match status" value="1"/>
</dbReference>
<keyword evidence="12" id="KW-1185">Reference proteome</keyword>
<dbReference type="PROSITE" id="PS50262">
    <property type="entry name" value="G_PROTEIN_RECEP_F1_2"/>
    <property type="match status" value="1"/>
</dbReference>
<dbReference type="Gene3D" id="1.20.1070.10">
    <property type="entry name" value="Rhodopsin 7-helix transmembrane proteins"/>
    <property type="match status" value="1"/>
</dbReference>
<evidence type="ECO:0000256" key="8">
    <source>
        <dbReference type="ARBA" id="ARBA00023224"/>
    </source>
</evidence>
<keyword evidence="5" id="KW-0297">G-protein coupled receptor</keyword>
<feature type="transmembrane region" description="Helical" evidence="9">
    <location>
        <begin position="79"/>
        <end position="99"/>
    </location>
</feature>
<evidence type="ECO:0000256" key="1">
    <source>
        <dbReference type="ARBA" id="ARBA00004141"/>
    </source>
</evidence>
<evidence type="ECO:0000256" key="4">
    <source>
        <dbReference type="ARBA" id="ARBA00022989"/>
    </source>
</evidence>
<proteinExistence type="inferred from homology"/>
<accession>A0A7R9KDA5</accession>
<name>A0A7R9KDA5_9ACAR</name>
<keyword evidence="3 9" id="KW-0812">Transmembrane</keyword>
<evidence type="ECO:0000313" key="12">
    <source>
        <dbReference type="Proteomes" id="UP000759131"/>
    </source>
</evidence>
<dbReference type="PRINTS" id="PR00237">
    <property type="entry name" value="GPCRRHODOPSN"/>
</dbReference>
<evidence type="ECO:0000256" key="3">
    <source>
        <dbReference type="ARBA" id="ARBA00022692"/>
    </source>
</evidence>
<evidence type="ECO:0000256" key="6">
    <source>
        <dbReference type="ARBA" id="ARBA00023136"/>
    </source>
</evidence>
<dbReference type="EMBL" id="OC855000">
    <property type="protein sequence ID" value="CAD7620974.1"/>
    <property type="molecule type" value="Genomic_DNA"/>
</dbReference>
<comment type="subcellular location">
    <subcellularLocation>
        <location evidence="1">Membrane</location>
        <topology evidence="1">Multi-pass membrane protein</topology>
    </subcellularLocation>
</comment>
<dbReference type="SUPFAM" id="SSF81321">
    <property type="entry name" value="Family A G protein-coupled receptor-like"/>
    <property type="match status" value="1"/>
</dbReference>
<evidence type="ECO:0000256" key="7">
    <source>
        <dbReference type="ARBA" id="ARBA00023170"/>
    </source>
</evidence>
<keyword evidence="7" id="KW-0675">Receptor</keyword>
<dbReference type="EMBL" id="CAJPIZ010000425">
    <property type="protein sequence ID" value="CAG2101404.1"/>
    <property type="molecule type" value="Genomic_DNA"/>
</dbReference>
<dbReference type="Proteomes" id="UP000759131">
    <property type="component" value="Unassembled WGS sequence"/>
</dbReference>
<protein>
    <recommendedName>
        <fullName evidence="10">G-protein coupled receptors family 1 profile domain-containing protein</fullName>
    </recommendedName>
</protein>
<evidence type="ECO:0000256" key="5">
    <source>
        <dbReference type="ARBA" id="ARBA00023040"/>
    </source>
</evidence>
<reference evidence="11" key="1">
    <citation type="submission" date="2020-11" db="EMBL/GenBank/DDBJ databases">
        <authorList>
            <person name="Tran Van P."/>
        </authorList>
    </citation>
    <scope>NUCLEOTIDE SEQUENCE</scope>
</reference>
<keyword evidence="6 9" id="KW-0472">Membrane</keyword>
<gene>
    <name evidence="11" type="ORF">OSB1V03_LOCUS1454</name>
</gene>
<feature type="domain" description="G-protein coupled receptors family 1 profile" evidence="10">
    <location>
        <begin position="1"/>
        <end position="104"/>
    </location>
</feature>
<keyword evidence="4 9" id="KW-1133">Transmembrane helix</keyword>
<sequence length="166" mass="19161">MRMSTQSPISLSGLCSAKSAQILVTTNYGLYFGDKTRIVVKMLCTLVISFAICWMPLQIFNLVLWLFDDLRRLQTRQQYYFYVYSYFSCHFLSIIHSLIDPLIYCFMSKNFKNILLQDISSMICCGRGRSPANRCSNEVISQTQITITQRRSVQDIPSQLNCSSLM</sequence>
<dbReference type="Pfam" id="PF00001">
    <property type="entry name" value="7tm_1"/>
    <property type="match status" value="1"/>
</dbReference>
<feature type="transmembrane region" description="Helical" evidence="9">
    <location>
        <begin position="38"/>
        <end position="67"/>
    </location>
</feature>
<dbReference type="GO" id="GO:0004930">
    <property type="term" value="F:G protein-coupled receptor activity"/>
    <property type="evidence" value="ECO:0007669"/>
    <property type="project" value="UniProtKB-KW"/>
</dbReference>
<evidence type="ECO:0000256" key="2">
    <source>
        <dbReference type="ARBA" id="ARBA00010663"/>
    </source>
</evidence>
<evidence type="ECO:0000313" key="11">
    <source>
        <dbReference type="EMBL" id="CAD7620974.1"/>
    </source>
</evidence>